<proteinExistence type="predicted"/>
<dbReference type="AlphaFoldDB" id="A0A6C0DN46"/>
<reference evidence="1" key="1">
    <citation type="journal article" date="2020" name="Nature">
        <title>Giant virus diversity and host interactions through global metagenomics.</title>
        <authorList>
            <person name="Schulz F."/>
            <person name="Roux S."/>
            <person name="Paez-Espino D."/>
            <person name="Jungbluth S."/>
            <person name="Walsh D.A."/>
            <person name="Denef V.J."/>
            <person name="McMahon K.D."/>
            <person name="Konstantinidis K.T."/>
            <person name="Eloe-Fadrosh E.A."/>
            <person name="Kyrpides N.C."/>
            <person name="Woyke T."/>
        </authorList>
    </citation>
    <scope>NUCLEOTIDE SEQUENCE</scope>
    <source>
        <strain evidence="1">GVMAG-M-3300023174-30</strain>
    </source>
</reference>
<evidence type="ECO:0000313" key="1">
    <source>
        <dbReference type="EMBL" id="QHT17714.1"/>
    </source>
</evidence>
<name>A0A6C0DN46_9ZZZZ</name>
<organism evidence="1">
    <name type="scientific">viral metagenome</name>
    <dbReference type="NCBI Taxonomy" id="1070528"/>
    <lineage>
        <taxon>unclassified sequences</taxon>
        <taxon>metagenomes</taxon>
        <taxon>organismal metagenomes</taxon>
    </lineage>
</organism>
<dbReference type="EMBL" id="MN739643">
    <property type="protein sequence ID" value="QHT17714.1"/>
    <property type="molecule type" value="Genomic_DNA"/>
</dbReference>
<accession>A0A6C0DN46</accession>
<protein>
    <submittedName>
        <fullName evidence="1">Uncharacterized protein</fullName>
    </submittedName>
</protein>
<sequence length="36" mass="4487">MMNINYKKYINDVDNIKALNEYWNTNKLILIDYYKN</sequence>